<dbReference type="AlphaFoldDB" id="A0AAD8PU90"/>
<evidence type="ECO:0000313" key="1">
    <source>
        <dbReference type="EMBL" id="KAK1580332.1"/>
    </source>
</evidence>
<comment type="caution">
    <text evidence="1">The sequence shown here is derived from an EMBL/GenBank/DDBJ whole genome shotgun (WGS) entry which is preliminary data.</text>
</comment>
<proteinExistence type="predicted"/>
<protein>
    <submittedName>
        <fullName evidence="1">Uncharacterized protein</fullName>
    </submittedName>
</protein>
<dbReference type="Proteomes" id="UP001230504">
    <property type="component" value="Unassembled WGS sequence"/>
</dbReference>
<keyword evidence="2" id="KW-1185">Reference proteome</keyword>
<sequence>MPKSSGKGSVSITVWTCCQCGDSGMTINIPSCPSCYYNRCVNCPVQVVKGRSSR</sequence>
<dbReference type="EMBL" id="JAHLJV010000056">
    <property type="protein sequence ID" value="KAK1580332.1"/>
    <property type="molecule type" value="Genomic_DNA"/>
</dbReference>
<evidence type="ECO:0000313" key="2">
    <source>
        <dbReference type="Proteomes" id="UP001230504"/>
    </source>
</evidence>
<organism evidence="1 2">
    <name type="scientific">Colletotrichum navitas</name>
    <dbReference type="NCBI Taxonomy" id="681940"/>
    <lineage>
        <taxon>Eukaryota</taxon>
        <taxon>Fungi</taxon>
        <taxon>Dikarya</taxon>
        <taxon>Ascomycota</taxon>
        <taxon>Pezizomycotina</taxon>
        <taxon>Sordariomycetes</taxon>
        <taxon>Hypocreomycetidae</taxon>
        <taxon>Glomerellales</taxon>
        <taxon>Glomerellaceae</taxon>
        <taxon>Colletotrichum</taxon>
        <taxon>Colletotrichum graminicola species complex</taxon>
    </lineage>
</organism>
<reference evidence="1" key="1">
    <citation type="submission" date="2021-06" db="EMBL/GenBank/DDBJ databases">
        <title>Comparative genomics, transcriptomics and evolutionary studies reveal genomic signatures of adaptation to plant cell wall in hemibiotrophic fungi.</title>
        <authorList>
            <consortium name="DOE Joint Genome Institute"/>
            <person name="Baroncelli R."/>
            <person name="Diaz J.F."/>
            <person name="Benocci T."/>
            <person name="Peng M."/>
            <person name="Battaglia E."/>
            <person name="Haridas S."/>
            <person name="Andreopoulos W."/>
            <person name="Labutti K."/>
            <person name="Pangilinan J."/>
            <person name="Floch G.L."/>
            <person name="Makela M.R."/>
            <person name="Henrissat B."/>
            <person name="Grigoriev I.V."/>
            <person name="Crouch J.A."/>
            <person name="De Vries R.P."/>
            <person name="Sukno S.A."/>
            <person name="Thon M.R."/>
        </authorList>
    </citation>
    <scope>NUCLEOTIDE SEQUENCE</scope>
    <source>
        <strain evidence="1">CBS 125086</strain>
    </source>
</reference>
<name>A0AAD8PU90_9PEZI</name>
<accession>A0AAD8PU90</accession>
<dbReference type="RefSeq" id="XP_060411386.1">
    <property type="nucleotide sequence ID" value="XM_060555299.1"/>
</dbReference>
<dbReference type="GeneID" id="85439539"/>
<gene>
    <name evidence="1" type="ORF">LY79DRAFT_520998</name>
</gene>